<reference evidence="2" key="1">
    <citation type="journal article" date="2011" name="Science">
        <title>The plant cell wall-decomposing machinery underlies the functional diversity of forest fungi.</title>
        <authorList>
            <person name="Eastwood D.C."/>
            <person name="Floudas D."/>
            <person name="Binder M."/>
            <person name="Majcherczyk A."/>
            <person name="Schneider P."/>
            <person name="Aerts A."/>
            <person name="Asiegbu F.O."/>
            <person name="Baker S.E."/>
            <person name="Barry K."/>
            <person name="Bendiksby M."/>
            <person name="Blumentritt M."/>
            <person name="Coutinho P.M."/>
            <person name="Cullen D."/>
            <person name="de Vries R.P."/>
            <person name="Gathman A."/>
            <person name="Goodell B."/>
            <person name="Henrissat B."/>
            <person name="Ihrmark K."/>
            <person name="Kauserud H."/>
            <person name="Kohler A."/>
            <person name="LaButti K."/>
            <person name="Lapidus A."/>
            <person name="Lavin J.L."/>
            <person name="Lee Y.-H."/>
            <person name="Lindquist E."/>
            <person name="Lilly W."/>
            <person name="Lucas S."/>
            <person name="Morin E."/>
            <person name="Murat C."/>
            <person name="Oguiza J.A."/>
            <person name="Park J."/>
            <person name="Pisabarro A.G."/>
            <person name="Riley R."/>
            <person name="Rosling A."/>
            <person name="Salamov A."/>
            <person name="Schmidt O."/>
            <person name="Schmutz J."/>
            <person name="Skrede I."/>
            <person name="Stenlid J."/>
            <person name="Wiebenga A."/>
            <person name="Xie X."/>
            <person name="Kuees U."/>
            <person name="Hibbett D.S."/>
            <person name="Hoffmeister D."/>
            <person name="Hoegberg N."/>
            <person name="Martin F."/>
            <person name="Grigoriev I.V."/>
            <person name="Watkinson S.C."/>
        </authorList>
    </citation>
    <scope>NUCLEOTIDE SEQUENCE [LARGE SCALE GENOMIC DNA]</scope>
    <source>
        <strain evidence="2">strain S7.3</strain>
    </source>
</reference>
<dbReference type="Proteomes" id="UP000008063">
    <property type="component" value="Unassembled WGS sequence"/>
</dbReference>
<dbReference type="InParanoid" id="F8PQY5"/>
<protein>
    <submittedName>
        <fullName evidence="1">Uncharacterized protein</fullName>
    </submittedName>
</protein>
<organism evidence="2">
    <name type="scientific">Serpula lacrymans var. lacrymans (strain S7.3)</name>
    <name type="common">Dry rot fungus</name>
    <dbReference type="NCBI Taxonomy" id="936435"/>
    <lineage>
        <taxon>Eukaryota</taxon>
        <taxon>Fungi</taxon>
        <taxon>Dikarya</taxon>
        <taxon>Basidiomycota</taxon>
        <taxon>Agaricomycotina</taxon>
        <taxon>Agaricomycetes</taxon>
        <taxon>Agaricomycetidae</taxon>
        <taxon>Boletales</taxon>
        <taxon>Coniophorineae</taxon>
        <taxon>Serpulaceae</taxon>
        <taxon>Serpula</taxon>
    </lineage>
</organism>
<evidence type="ECO:0000313" key="1">
    <source>
        <dbReference type="EMBL" id="EGO01642.1"/>
    </source>
</evidence>
<proteinExistence type="predicted"/>
<sequence>MALLEADLQVMVLILLHTGRHLTRTRTHVVIMEGIIVIEEGEGEEDMAPETEVEMEDMEDTVDMGNRTVAVMEAVTMEELITVLLEAEDEVDGNT</sequence>
<accession>F8PQY5</accession>
<dbReference type="AlphaFoldDB" id="F8PQY5"/>
<evidence type="ECO:0000313" key="2">
    <source>
        <dbReference type="Proteomes" id="UP000008063"/>
    </source>
</evidence>
<keyword evidence="2" id="KW-1185">Reference proteome</keyword>
<name>F8PQY5_SERL3</name>
<gene>
    <name evidence="1" type="ORF">SERLA73DRAFT_177060</name>
</gene>
<dbReference type="EMBL" id="GL945477">
    <property type="protein sequence ID" value="EGO01642.1"/>
    <property type="molecule type" value="Genomic_DNA"/>
</dbReference>
<dbReference type="HOGENOM" id="CLU_2374091_0_0_1"/>